<dbReference type="Proteomes" id="UP001196408">
    <property type="component" value="Unassembled WGS sequence"/>
</dbReference>
<evidence type="ECO:0000256" key="1">
    <source>
        <dbReference type="SAM" id="Phobius"/>
    </source>
</evidence>
<evidence type="ECO:0000313" key="2">
    <source>
        <dbReference type="EMBL" id="MBV3381820.1"/>
    </source>
</evidence>
<dbReference type="RefSeq" id="WP_022424252.1">
    <property type="nucleotide sequence ID" value="NZ_JAHOEB010000003.1"/>
</dbReference>
<evidence type="ECO:0000313" key="3">
    <source>
        <dbReference type="EMBL" id="MBV3391844.1"/>
    </source>
</evidence>
<keyword evidence="1" id="KW-0472">Membrane</keyword>
<dbReference type="GeneID" id="301323022"/>
<feature type="transmembrane region" description="Helical" evidence="1">
    <location>
        <begin position="71"/>
        <end position="90"/>
    </location>
</feature>
<sequence>MAFHIEIETNIDDASLDVESCEEVITFLENSYKNVRAEIYSYCLGMRTLRYALISIVVLGILFFISHSKLFLFGMPIVTLLIMLGTISLAESTSVAVKKQVKEKIEYYKRRLKLLKECKL</sequence>
<organism evidence="2 4">
    <name type="scientific">Catenibacterium mitsuokai</name>
    <dbReference type="NCBI Taxonomy" id="100886"/>
    <lineage>
        <taxon>Bacteria</taxon>
        <taxon>Bacillati</taxon>
        <taxon>Bacillota</taxon>
        <taxon>Erysipelotrichia</taxon>
        <taxon>Erysipelotrichales</taxon>
        <taxon>Coprobacillaceae</taxon>
        <taxon>Catenibacterium</taxon>
    </lineage>
</organism>
<dbReference type="EMBL" id="JAHOEF010000003">
    <property type="protein sequence ID" value="MBV3381820.1"/>
    <property type="molecule type" value="Genomic_DNA"/>
</dbReference>
<evidence type="ECO:0000313" key="4">
    <source>
        <dbReference type="Proteomes" id="UP001196408"/>
    </source>
</evidence>
<reference evidence="2 5" key="1">
    <citation type="submission" date="2021-06" db="EMBL/GenBank/DDBJ databases">
        <title>Collection of gut derived symbiotic bacterial strains cultured from healthy donors.</title>
        <authorList>
            <person name="Lin H."/>
            <person name="Littmann E."/>
            <person name="Pamer E.G."/>
        </authorList>
    </citation>
    <scope>NUCLEOTIDE SEQUENCE</scope>
    <source>
        <strain evidence="3 5">MSK.21.70</strain>
        <strain evidence="2">MSK.21.82</strain>
    </source>
</reference>
<keyword evidence="5" id="KW-1185">Reference proteome</keyword>
<protein>
    <submittedName>
        <fullName evidence="2">Efflux RND transporter permease subunit</fullName>
    </submittedName>
</protein>
<gene>
    <name evidence="2" type="ORF">KSV97_00965</name>
    <name evidence="3" type="ORF">KSW06_00975</name>
</gene>
<accession>A0AAW4MTC3</accession>
<evidence type="ECO:0000313" key="5">
    <source>
        <dbReference type="Proteomes" id="UP001197492"/>
    </source>
</evidence>
<dbReference type="EMBL" id="JAHOEL010000003">
    <property type="protein sequence ID" value="MBV3391844.1"/>
    <property type="molecule type" value="Genomic_DNA"/>
</dbReference>
<keyword evidence="1" id="KW-0812">Transmembrane</keyword>
<dbReference type="Proteomes" id="UP001197492">
    <property type="component" value="Unassembled WGS sequence"/>
</dbReference>
<keyword evidence="1" id="KW-1133">Transmembrane helix</keyword>
<name>A0AAW4MTC3_9FIRM</name>
<feature type="transmembrane region" description="Helical" evidence="1">
    <location>
        <begin position="48"/>
        <end position="65"/>
    </location>
</feature>
<dbReference type="AlphaFoldDB" id="A0AAW4MTC3"/>
<proteinExistence type="predicted"/>
<comment type="caution">
    <text evidence="2">The sequence shown here is derived from an EMBL/GenBank/DDBJ whole genome shotgun (WGS) entry which is preliminary data.</text>
</comment>